<reference evidence="2" key="1">
    <citation type="submission" date="2022-12" db="EMBL/GenBank/DDBJ databases">
        <authorList>
            <person name="Petersen C."/>
        </authorList>
    </citation>
    <scope>NUCLEOTIDE SEQUENCE</scope>
    <source>
        <strain evidence="2">IBT 35673</strain>
    </source>
</reference>
<comment type="caution">
    <text evidence="2">The sequence shown here is derived from an EMBL/GenBank/DDBJ whole genome shotgun (WGS) entry which is preliminary data.</text>
</comment>
<dbReference type="AlphaFoldDB" id="A0A9W9U925"/>
<reference evidence="2" key="2">
    <citation type="journal article" date="2023" name="IMA Fungus">
        <title>Comparative genomic study of the Penicillium genus elucidates a diverse pangenome and 15 lateral gene transfer events.</title>
        <authorList>
            <person name="Petersen C."/>
            <person name="Sorensen T."/>
            <person name="Nielsen M.R."/>
            <person name="Sondergaard T.E."/>
            <person name="Sorensen J.L."/>
            <person name="Fitzpatrick D.A."/>
            <person name="Frisvad J.C."/>
            <person name="Nielsen K.L."/>
        </authorList>
    </citation>
    <scope>NUCLEOTIDE SEQUENCE</scope>
    <source>
        <strain evidence="2">IBT 35673</strain>
    </source>
</reference>
<accession>A0A9W9U925</accession>
<sequence length="111" mass="12597">MSPNIEDNSNLDLQALEGHVLPSLVHKEPDNGHNAHKTPCRQKNNNSQLFYNGEVEQWNQCHRQSEYNQISDYTESGVGKEDLQHIETRPISSFGTEPIGINRVADADFHN</sequence>
<dbReference type="EMBL" id="JAPZBQ010000006">
    <property type="protein sequence ID" value="KAJ5323149.1"/>
    <property type="molecule type" value="Genomic_DNA"/>
</dbReference>
<evidence type="ECO:0000256" key="1">
    <source>
        <dbReference type="SAM" id="MobiDB-lite"/>
    </source>
</evidence>
<protein>
    <submittedName>
        <fullName evidence="2">Uncharacterized protein</fullName>
    </submittedName>
</protein>
<proteinExistence type="predicted"/>
<evidence type="ECO:0000313" key="2">
    <source>
        <dbReference type="EMBL" id="KAJ5323149.1"/>
    </source>
</evidence>
<name>A0A9W9U925_PENBR</name>
<feature type="region of interest" description="Disordered" evidence="1">
    <location>
        <begin position="1"/>
        <end position="47"/>
    </location>
</feature>
<feature type="compositionally biased region" description="Polar residues" evidence="1">
    <location>
        <begin position="1"/>
        <end position="12"/>
    </location>
</feature>
<evidence type="ECO:0000313" key="3">
    <source>
        <dbReference type="Proteomes" id="UP001147695"/>
    </source>
</evidence>
<dbReference type="Proteomes" id="UP001147695">
    <property type="component" value="Unassembled WGS sequence"/>
</dbReference>
<organism evidence="2 3">
    <name type="scientific">Penicillium brevicompactum</name>
    <dbReference type="NCBI Taxonomy" id="5074"/>
    <lineage>
        <taxon>Eukaryota</taxon>
        <taxon>Fungi</taxon>
        <taxon>Dikarya</taxon>
        <taxon>Ascomycota</taxon>
        <taxon>Pezizomycotina</taxon>
        <taxon>Eurotiomycetes</taxon>
        <taxon>Eurotiomycetidae</taxon>
        <taxon>Eurotiales</taxon>
        <taxon>Aspergillaceae</taxon>
        <taxon>Penicillium</taxon>
    </lineage>
</organism>
<gene>
    <name evidence="2" type="ORF">N7452_011438</name>
</gene>